<evidence type="ECO:0000256" key="1">
    <source>
        <dbReference type="SAM" id="Phobius"/>
    </source>
</evidence>
<reference evidence="3" key="2">
    <citation type="submission" date="2022-01" db="EMBL/GenBank/DDBJ databases">
        <authorList>
            <person name="Yamashiro T."/>
            <person name="Shiraishi A."/>
            <person name="Satake H."/>
            <person name="Nakayama K."/>
        </authorList>
    </citation>
    <scope>NUCLEOTIDE SEQUENCE</scope>
</reference>
<feature type="domain" description="Integrase catalytic" evidence="2">
    <location>
        <begin position="717"/>
        <end position="776"/>
    </location>
</feature>
<reference evidence="3" key="1">
    <citation type="journal article" date="2022" name="Int. J. Mol. Sci.">
        <title>Draft Genome of Tanacetum Coccineum: Genomic Comparison of Closely Related Tanacetum-Family Plants.</title>
        <authorList>
            <person name="Yamashiro T."/>
            <person name="Shiraishi A."/>
            <person name="Nakayama K."/>
            <person name="Satake H."/>
        </authorList>
    </citation>
    <scope>NUCLEOTIDE SEQUENCE</scope>
</reference>
<gene>
    <name evidence="3" type="ORF">Tco_1030787</name>
</gene>
<proteinExistence type="predicted"/>
<accession>A0ABQ5G8H7</accession>
<dbReference type="InterPro" id="IPR036397">
    <property type="entry name" value="RNaseH_sf"/>
</dbReference>
<keyword evidence="4" id="KW-1185">Reference proteome</keyword>
<dbReference type="InterPro" id="IPR012337">
    <property type="entry name" value="RNaseH-like_sf"/>
</dbReference>
<evidence type="ECO:0000313" key="3">
    <source>
        <dbReference type="EMBL" id="GJT71501.1"/>
    </source>
</evidence>
<dbReference type="PROSITE" id="PS50994">
    <property type="entry name" value="INTEGRASE"/>
    <property type="match status" value="1"/>
</dbReference>
<evidence type="ECO:0000259" key="2">
    <source>
        <dbReference type="PROSITE" id="PS50994"/>
    </source>
</evidence>
<organism evidence="3 4">
    <name type="scientific">Tanacetum coccineum</name>
    <dbReference type="NCBI Taxonomy" id="301880"/>
    <lineage>
        <taxon>Eukaryota</taxon>
        <taxon>Viridiplantae</taxon>
        <taxon>Streptophyta</taxon>
        <taxon>Embryophyta</taxon>
        <taxon>Tracheophyta</taxon>
        <taxon>Spermatophyta</taxon>
        <taxon>Magnoliopsida</taxon>
        <taxon>eudicotyledons</taxon>
        <taxon>Gunneridae</taxon>
        <taxon>Pentapetalae</taxon>
        <taxon>asterids</taxon>
        <taxon>campanulids</taxon>
        <taxon>Asterales</taxon>
        <taxon>Asteraceae</taxon>
        <taxon>Asteroideae</taxon>
        <taxon>Anthemideae</taxon>
        <taxon>Anthemidinae</taxon>
        <taxon>Tanacetum</taxon>
    </lineage>
</organism>
<evidence type="ECO:0000313" key="4">
    <source>
        <dbReference type="Proteomes" id="UP001151760"/>
    </source>
</evidence>
<protein>
    <submittedName>
        <fullName evidence="3">Ribonuclease H-like domain-containing protein</fullName>
    </submittedName>
</protein>
<dbReference type="InterPro" id="IPR001584">
    <property type="entry name" value="Integrase_cat-core"/>
</dbReference>
<dbReference type="Proteomes" id="UP001151760">
    <property type="component" value="Unassembled WGS sequence"/>
</dbReference>
<dbReference type="Gene3D" id="3.30.420.10">
    <property type="entry name" value="Ribonuclease H-like superfamily/Ribonuclease H"/>
    <property type="match status" value="1"/>
</dbReference>
<dbReference type="InterPro" id="IPR039537">
    <property type="entry name" value="Retrotran_Ty1/copia-like"/>
</dbReference>
<sequence>MHQLPSEPSRQEAFEDLVMNFILDQEEKVRQLEECMCVIRSDLMQLSLEVVEKLQEEIRVKETRVKKIEKITRVGLHSEEQSRLNSTKSRLRRGESVKAKHMLMEFWPTIGNEEFVVGGISVKEVRDPKVKLAHRCIATTVSGRKESTQKITKIDLFYLYCIYASGVVCHIPYWMAKYLKGVKERNEDDEAGEVAEEGAGGSSDVYRNMNRGDWQAHQGQWMDQMDGRWGRWRPRWQDENGKVRVMDDRPSACIEVLSAYRLRAASHVGRGGLLMFDKAQEVAAVGVHAVNFLMLLQRLSPAIIQFLIQEVWSWFQAVAIKSSEFSKKDLSRNLKVTVVKVPAGRYVVPTGKDNIIVSVGRSKVIPAGNRPYMRMEQYIQMVDYSLWEVIENELKARSTLLMGIPNEHQLKFNSIKDAKLLLQAIEKSSEVLDQTFDRLQKLISQFEIHGEIISQEDVNQNTSTTNGAVNTAHDATTASTQVTAINSTTIDNLRDVVICAFFASQPNSPQLNKEDLQQIHPDDLEEMDLRWQMAMIIMRVRRFLKNTRRKFSMNGTETIGFDKSKVECYNCHKRRHFTRECRALRNQENRNSKNTRRVVPVETTTSNALISCDRLSGYDWSNKVEEVLTNFPLMAYSFISSNSEISTDSNCLSSCLENVNILKEQNKQLLKKNNGASIIEDWVSDSEEDDVPQAKSEKKIVKSSFAKIEFVKSKEYNNGTEFKNKEMNQFCERKGIKREFSVARTPQQNGVAERKNRTLIEAARTMLADSKLPTTF</sequence>
<feature type="transmembrane region" description="Helical" evidence="1">
    <location>
        <begin position="157"/>
        <end position="176"/>
    </location>
</feature>
<dbReference type="EMBL" id="BQNB010018173">
    <property type="protein sequence ID" value="GJT71501.1"/>
    <property type="molecule type" value="Genomic_DNA"/>
</dbReference>
<keyword evidence="1" id="KW-1133">Transmembrane helix</keyword>
<keyword evidence="1" id="KW-0472">Membrane</keyword>
<name>A0ABQ5G8H7_9ASTR</name>
<dbReference type="PANTHER" id="PTHR42648:SF32">
    <property type="entry name" value="RIBONUCLEASE H-LIKE DOMAIN, GAG-PRE-INTEGRASE DOMAIN PROTEIN-RELATED"/>
    <property type="match status" value="1"/>
</dbReference>
<dbReference type="SUPFAM" id="SSF57756">
    <property type="entry name" value="Retrovirus zinc finger-like domains"/>
    <property type="match status" value="1"/>
</dbReference>
<dbReference type="PANTHER" id="PTHR42648">
    <property type="entry name" value="TRANSPOSASE, PUTATIVE-RELATED"/>
    <property type="match status" value="1"/>
</dbReference>
<keyword evidence="1" id="KW-0812">Transmembrane</keyword>
<dbReference type="SUPFAM" id="SSF53098">
    <property type="entry name" value="Ribonuclease H-like"/>
    <property type="match status" value="1"/>
</dbReference>
<dbReference type="InterPro" id="IPR036875">
    <property type="entry name" value="Znf_CCHC_sf"/>
</dbReference>
<comment type="caution">
    <text evidence="3">The sequence shown here is derived from an EMBL/GenBank/DDBJ whole genome shotgun (WGS) entry which is preliminary data.</text>
</comment>